<organism evidence="1 2">
    <name type="scientific">Prochlorococcus marinus str. GP2</name>
    <dbReference type="NCBI Taxonomy" id="59925"/>
    <lineage>
        <taxon>Bacteria</taxon>
        <taxon>Bacillati</taxon>
        <taxon>Cyanobacteriota</taxon>
        <taxon>Cyanophyceae</taxon>
        <taxon>Synechococcales</taxon>
        <taxon>Prochlorococcaceae</taxon>
        <taxon>Prochlorococcus</taxon>
    </lineage>
</organism>
<dbReference type="RefSeq" id="WP_032524850.1">
    <property type="nucleotide sequence ID" value="NZ_CP138934.1"/>
</dbReference>
<name>A0A0A1ZAJ4_PROMR</name>
<comment type="caution">
    <text evidence="1">The sequence shown here is derived from an EMBL/GenBank/DDBJ whole genome shotgun (WGS) entry which is preliminary data.</text>
</comment>
<reference evidence="2" key="1">
    <citation type="journal article" date="2014" name="Sci. Data">
        <title>Genomes of diverse isolates of the marine cyanobacterium Prochlorococcus.</title>
        <authorList>
            <person name="Biller S."/>
            <person name="Berube P."/>
            <person name="Thompson J."/>
            <person name="Kelly L."/>
            <person name="Roggensack S."/>
            <person name="Awad L."/>
            <person name="Roache-Johnson K."/>
            <person name="Ding H."/>
            <person name="Giovannoni S.J."/>
            <person name="Moore L.R."/>
            <person name="Chisholm S.W."/>
        </authorList>
    </citation>
    <scope>NUCLEOTIDE SEQUENCE [LARGE SCALE GENOMIC DNA]</scope>
    <source>
        <strain evidence="2">GP2</strain>
    </source>
</reference>
<gene>
    <name evidence="1" type="ORF">EU91_1423</name>
</gene>
<protein>
    <submittedName>
        <fullName evidence="1">Uncharacterized protein</fullName>
    </submittedName>
</protein>
<dbReference type="STRING" id="59925.EU91_1423"/>
<dbReference type="EMBL" id="JNAH01000008">
    <property type="protein sequence ID" value="KGF85323.1"/>
    <property type="molecule type" value="Genomic_DNA"/>
</dbReference>
<accession>A0A0A1ZAJ4</accession>
<evidence type="ECO:0000313" key="1">
    <source>
        <dbReference type="EMBL" id="KGF85323.1"/>
    </source>
</evidence>
<dbReference type="Proteomes" id="UP000030598">
    <property type="component" value="Unassembled WGS sequence"/>
</dbReference>
<evidence type="ECO:0000313" key="2">
    <source>
        <dbReference type="Proteomes" id="UP000030598"/>
    </source>
</evidence>
<sequence length="63" mass="7493">MKRPKLNLKQKSGRKKIDVDDFLRKIHQAKSAGDEFVLDIYRTVYPKFPRHLKEVLKRKGITL</sequence>
<dbReference type="AlphaFoldDB" id="A0A0A1ZAJ4"/>
<proteinExistence type="predicted"/>